<keyword evidence="1" id="KW-1133">Transmembrane helix</keyword>
<keyword evidence="1" id="KW-0472">Membrane</keyword>
<reference evidence="3 4" key="1">
    <citation type="journal article" date="2021" name="Elife">
        <title>Chloroplast acquisition without the gene transfer in kleptoplastic sea slugs, Plakobranchus ocellatus.</title>
        <authorList>
            <person name="Maeda T."/>
            <person name="Takahashi S."/>
            <person name="Yoshida T."/>
            <person name="Shimamura S."/>
            <person name="Takaki Y."/>
            <person name="Nagai Y."/>
            <person name="Toyoda A."/>
            <person name="Suzuki Y."/>
            <person name="Arimoto A."/>
            <person name="Ishii H."/>
            <person name="Satoh N."/>
            <person name="Nishiyama T."/>
            <person name="Hasebe M."/>
            <person name="Maruyama T."/>
            <person name="Minagawa J."/>
            <person name="Obokata J."/>
            <person name="Shigenobu S."/>
        </authorList>
    </citation>
    <scope>NUCLEOTIDE SEQUENCE [LARGE SCALE GENOMIC DNA]</scope>
</reference>
<accession>A0AAV4I060</accession>
<keyword evidence="1" id="KW-0812">Transmembrane</keyword>
<evidence type="ECO:0000313" key="4">
    <source>
        <dbReference type="Proteomes" id="UP000762676"/>
    </source>
</evidence>
<keyword evidence="2" id="KW-0732">Signal</keyword>
<name>A0AAV4I060_9GAST</name>
<feature type="transmembrane region" description="Helical" evidence="1">
    <location>
        <begin position="88"/>
        <end position="113"/>
    </location>
</feature>
<sequence>MASTLYVLAAALTFTLCAATESSCAPNLSATDFRDAYCSSNVVSSNNSVVVVVVVVVIVVVVVVVVLVVVVVVVVVVRVEVVVVVEAVVVEAVEVVVVVVVVVAIVEVVKIIYTFGSFTASQVFRGSPANAQSIGVGRNWNNQSPCSDEAFPDSNSGLLVFGNGNSGNYFTVNTCQRIFSWDCIPQSVKDSLPLDCSN</sequence>
<feature type="signal peptide" evidence="2">
    <location>
        <begin position="1"/>
        <end position="19"/>
    </location>
</feature>
<comment type="caution">
    <text evidence="3">The sequence shown here is derived from an EMBL/GenBank/DDBJ whole genome shotgun (WGS) entry which is preliminary data.</text>
</comment>
<evidence type="ECO:0000256" key="1">
    <source>
        <dbReference type="SAM" id="Phobius"/>
    </source>
</evidence>
<proteinExistence type="predicted"/>
<evidence type="ECO:0008006" key="5">
    <source>
        <dbReference type="Google" id="ProtNLM"/>
    </source>
</evidence>
<gene>
    <name evidence="3" type="ORF">ElyMa_002877600</name>
</gene>
<dbReference type="Proteomes" id="UP000762676">
    <property type="component" value="Unassembled WGS sequence"/>
</dbReference>
<dbReference type="AlphaFoldDB" id="A0AAV4I060"/>
<feature type="chain" id="PRO_5043427807" description="Chitin-binding type-2 domain-containing protein" evidence="2">
    <location>
        <begin position="20"/>
        <end position="198"/>
    </location>
</feature>
<organism evidence="3 4">
    <name type="scientific">Elysia marginata</name>
    <dbReference type="NCBI Taxonomy" id="1093978"/>
    <lineage>
        <taxon>Eukaryota</taxon>
        <taxon>Metazoa</taxon>
        <taxon>Spiralia</taxon>
        <taxon>Lophotrochozoa</taxon>
        <taxon>Mollusca</taxon>
        <taxon>Gastropoda</taxon>
        <taxon>Heterobranchia</taxon>
        <taxon>Euthyneura</taxon>
        <taxon>Panpulmonata</taxon>
        <taxon>Sacoglossa</taxon>
        <taxon>Placobranchoidea</taxon>
        <taxon>Plakobranchidae</taxon>
        <taxon>Elysia</taxon>
    </lineage>
</organism>
<evidence type="ECO:0000313" key="3">
    <source>
        <dbReference type="EMBL" id="GFS02978.1"/>
    </source>
</evidence>
<keyword evidence="4" id="KW-1185">Reference proteome</keyword>
<protein>
    <recommendedName>
        <fullName evidence="5">Chitin-binding type-2 domain-containing protein</fullName>
    </recommendedName>
</protein>
<feature type="transmembrane region" description="Helical" evidence="1">
    <location>
        <begin position="48"/>
        <end position="76"/>
    </location>
</feature>
<evidence type="ECO:0000256" key="2">
    <source>
        <dbReference type="SAM" id="SignalP"/>
    </source>
</evidence>
<dbReference type="EMBL" id="BMAT01005944">
    <property type="protein sequence ID" value="GFS02978.1"/>
    <property type="molecule type" value="Genomic_DNA"/>
</dbReference>